<reference evidence="2 3" key="1">
    <citation type="submission" date="2014-02" db="EMBL/GenBank/DDBJ databases">
        <title>Transposable element dynamics among asymbiotic and ectomycorrhizal Amanita fungi.</title>
        <authorList>
            <consortium name="DOE Joint Genome Institute"/>
            <person name="Hess J."/>
            <person name="Skrede I."/>
            <person name="Wolfe B."/>
            <person name="LaButti K."/>
            <person name="Ohm R.A."/>
            <person name="Grigoriev I.V."/>
            <person name="Pringle A."/>
        </authorList>
    </citation>
    <scope>NUCLEOTIDE SEQUENCE [LARGE SCALE GENOMIC DNA]</scope>
    <source>
        <strain evidence="2 3">SKay4041</strain>
    </source>
</reference>
<dbReference type="InterPro" id="IPR007325">
    <property type="entry name" value="KFase/CYL"/>
</dbReference>
<dbReference type="Pfam" id="PF04199">
    <property type="entry name" value="Cyclase"/>
    <property type="match status" value="1"/>
</dbReference>
<organism evidence="2 3">
    <name type="scientific">Amanita thiersii Skay4041</name>
    <dbReference type="NCBI Taxonomy" id="703135"/>
    <lineage>
        <taxon>Eukaryota</taxon>
        <taxon>Fungi</taxon>
        <taxon>Dikarya</taxon>
        <taxon>Basidiomycota</taxon>
        <taxon>Agaricomycotina</taxon>
        <taxon>Agaricomycetes</taxon>
        <taxon>Agaricomycetidae</taxon>
        <taxon>Agaricales</taxon>
        <taxon>Pluteineae</taxon>
        <taxon>Amanitaceae</taxon>
        <taxon>Amanita</taxon>
    </lineage>
</organism>
<comment type="similarity">
    <text evidence="1">Belongs to the Cyclase 1 superfamily.</text>
</comment>
<dbReference type="Proteomes" id="UP000242287">
    <property type="component" value="Unassembled WGS sequence"/>
</dbReference>
<gene>
    <name evidence="2" type="ORF">AMATHDRAFT_45620</name>
</gene>
<proteinExistence type="inferred from homology"/>
<dbReference type="Gene3D" id="3.50.30.50">
    <property type="entry name" value="Putative cyclase"/>
    <property type="match status" value="1"/>
</dbReference>
<dbReference type="GO" id="GO:0004061">
    <property type="term" value="F:arylformamidase activity"/>
    <property type="evidence" value="ECO:0007669"/>
    <property type="project" value="InterPro"/>
</dbReference>
<dbReference type="GO" id="GO:0019441">
    <property type="term" value="P:L-tryptophan catabolic process to kynurenine"/>
    <property type="evidence" value="ECO:0007669"/>
    <property type="project" value="InterPro"/>
</dbReference>
<dbReference type="SUPFAM" id="SSF102198">
    <property type="entry name" value="Putative cyclase"/>
    <property type="match status" value="1"/>
</dbReference>
<dbReference type="PANTHER" id="PTHR31118:SF32">
    <property type="entry name" value="KYNURENINE FORMAMIDASE"/>
    <property type="match status" value="1"/>
</dbReference>
<dbReference type="PANTHER" id="PTHR31118">
    <property type="entry name" value="CYCLASE-LIKE PROTEIN 2"/>
    <property type="match status" value="1"/>
</dbReference>
<name>A0A2A9NXZ1_9AGAR</name>
<dbReference type="EMBL" id="KZ301974">
    <property type="protein sequence ID" value="PFH53351.1"/>
    <property type="molecule type" value="Genomic_DNA"/>
</dbReference>
<sequence>MSSQIVDLTYTITESTQPYPGDPPFTSTPHASLPTDGYQVQHLSFGTHIGTHIDAPLHFIQGGMPVHEIALEALISRPLLLVDVSKRCSSDDNPQPKPYALTVADISPYFSAMKSGVAVIIYTGWSKYWGTRKYFSHPYLSREAAEEIVRRGVRLLGIDAASPDETADAGGGEGFAAHESILGAGGFIVENLTNIDKLAENRDTGGGKMSEWLVSFVPLKLCALGGSDGSPIRAFAWKRDLHS</sequence>
<evidence type="ECO:0008006" key="4">
    <source>
        <dbReference type="Google" id="ProtNLM"/>
    </source>
</evidence>
<dbReference type="OrthoDB" id="7108654at2759"/>
<protein>
    <recommendedName>
        <fullName evidence="4">Cyclase</fullName>
    </recommendedName>
</protein>
<dbReference type="InterPro" id="IPR037175">
    <property type="entry name" value="KFase_sf"/>
</dbReference>
<dbReference type="STRING" id="703135.A0A2A9NXZ1"/>
<evidence type="ECO:0000313" key="3">
    <source>
        <dbReference type="Proteomes" id="UP000242287"/>
    </source>
</evidence>
<keyword evidence="3" id="KW-1185">Reference proteome</keyword>
<evidence type="ECO:0000256" key="1">
    <source>
        <dbReference type="ARBA" id="ARBA00007865"/>
    </source>
</evidence>
<dbReference type="AlphaFoldDB" id="A0A2A9NXZ1"/>
<accession>A0A2A9NXZ1</accession>
<evidence type="ECO:0000313" key="2">
    <source>
        <dbReference type="EMBL" id="PFH53351.1"/>
    </source>
</evidence>